<name>A0A670J8F3_PODMU</name>
<dbReference type="GO" id="GO:0097225">
    <property type="term" value="C:sperm midpiece"/>
    <property type="evidence" value="ECO:0007669"/>
    <property type="project" value="Ensembl"/>
</dbReference>
<dbReference type="GO" id="GO:0120317">
    <property type="term" value="P:sperm mitochondrial sheath assembly"/>
    <property type="evidence" value="ECO:0007669"/>
    <property type="project" value="Ensembl"/>
</dbReference>
<keyword evidence="9" id="KW-1185">Reference proteome</keyword>
<dbReference type="GO" id="GO:0007288">
    <property type="term" value="P:sperm axoneme assembly"/>
    <property type="evidence" value="ECO:0007669"/>
    <property type="project" value="Ensembl"/>
</dbReference>
<gene>
    <name evidence="8" type="primary">LRRC46</name>
</gene>
<keyword evidence="6" id="KW-0175">Coiled coil</keyword>
<dbReference type="SMART" id="SM00365">
    <property type="entry name" value="LRR_SD22"/>
    <property type="match status" value="3"/>
</dbReference>
<keyword evidence="2" id="KW-0433">Leucine-rich repeat</keyword>
<dbReference type="SMART" id="SM00369">
    <property type="entry name" value="LRR_TYP"/>
    <property type="match status" value="2"/>
</dbReference>
<dbReference type="Proteomes" id="UP000472272">
    <property type="component" value="Chromosome 13"/>
</dbReference>
<dbReference type="Ensembl" id="ENSPMRT00000021779.1">
    <property type="protein sequence ID" value="ENSPMRP00000020501.1"/>
    <property type="gene ID" value="ENSPMRG00000013345.1"/>
</dbReference>
<reference evidence="8 9" key="1">
    <citation type="journal article" date="2019" name="Proc. Natl. Acad. Sci. U.S.A.">
        <title>Regulatory changes in pterin and carotenoid genes underlie balanced color polymorphisms in the wall lizard.</title>
        <authorList>
            <person name="Andrade P."/>
            <person name="Pinho C."/>
            <person name="Perez I de Lanuza G."/>
            <person name="Afonso S."/>
            <person name="Brejcha J."/>
            <person name="Rubin C.J."/>
            <person name="Wallerman O."/>
            <person name="Pereira P."/>
            <person name="Sabatino S.J."/>
            <person name="Bellati A."/>
            <person name="Pellitteri-Rosa D."/>
            <person name="Bosakova Z."/>
            <person name="Bunikis I."/>
            <person name="Carretero M.A."/>
            <person name="Feiner N."/>
            <person name="Marsik P."/>
            <person name="Pauperio F."/>
            <person name="Salvi D."/>
            <person name="Soler L."/>
            <person name="While G.M."/>
            <person name="Uller T."/>
            <person name="Font E."/>
            <person name="Andersson L."/>
            <person name="Carneiro M."/>
        </authorList>
    </citation>
    <scope>NUCLEOTIDE SEQUENCE</scope>
</reference>
<reference evidence="8" key="2">
    <citation type="submission" date="2025-08" db="UniProtKB">
        <authorList>
            <consortium name="Ensembl"/>
        </authorList>
    </citation>
    <scope>IDENTIFICATION</scope>
</reference>
<dbReference type="PANTHER" id="PTHR45973:SF9">
    <property type="entry name" value="LEUCINE-RICH REPEAT-CONTAINING PROTEIN 46"/>
    <property type="match status" value="1"/>
</dbReference>
<dbReference type="GeneID" id="114581575"/>
<dbReference type="InterPro" id="IPR001611">
    <property type="entry name" value="Leu-rich_rpt"/>
</dbReference>
<dbReference type="Pfam" id="PF14580">
    <property type="entry name" value="LRR_9"/>
    <property type="match status" value="1"/>
</dbReference>
<evidence type="ECO:0000256" key="7">
    <source>
        <dbReference type="SAM" id="MobiDB-lite"/>
    </source>
</evidence>
<evidence type="ECO:0000313" key="8">
    <source>
        <dbReference type="Ensembl" id="ENSPMRP00000020501.1"/>
    </source>
</evidence>
<dbReference type="GO" id="GO:0007338">
    <property type="term" value="P:single fertilization"/>
    <property type="evidence" value="ECO:0007669"/>
    <property type="project" value="Ensembl"/>
</dbReference>
<dbReference type="InterPro" id="IPR003591">
    <property type="entry name" value="Leu-rich_rpt_typical-subtyp"/>
</dbReference>
<dbReference type="Gene3D" id="3.80.10.10">
    <property type="entry name" value="Ribonuclease Inhibitor"/>
    <property type="match status" value="1"/>
</dbReference>
<accession>A0A670J8F3</accession>
<evidence type="ECO:0000256" key="1">
    <source>
        <dbReference type="ARBA" id="ARBA00004138"/>
    </source>
</evidence>
<comment type="subcellular location">
    <subcellularLocation>
        <location evidence="1">Cell projection</location>
        <location evidence="1">Cilium</location>
    </subcellularLocation>
</comment>
<feature type="coiled-coil region" evidence="6">
    <location>
        <begin position="199"/>
        <end position="234"/>
    </location>
</feature>
<evidence type="ECO:0000256" key="3">
    <source>
        <dbReference type="ARBA" id="ARBA00022737"/>
    </source>
</evidence>
<dbReference type="CTD" id="90506"/>
<evidence type="ECO:0000256" key="2">
    <source>
        <dbReference type="ARBA" id="ARBA00022614"/>
    </source>
</evidence>
<proteinExistence type="predicted"/>
<protein>
    <submittedName>
        <fullName evidence="8">Leucine rich repeat containing 46</fullName>
    </submittedName>
</protein>
<dbReference type="GeneTree" id="ENSGT00940000161315"/>
<dbReference type="OMA" id="PRQRKET"/>
<dbReference type="PROSITE" id="PS51450">
    <property type="entry name" value="LRR"/>
    <property type="match status" value="3"/>
</dbReference>
<keyword evidence="5" id="KW-0966">Cell projection</keyword>
<evidence type="ECO:0000256" key="4">
    <source>
        <dbReference type="ARBA" id="ARBA00023069"/>
    </source>
</evidence>
<keyword evidence="4" id="KW-0969">Cilium</keyword>
<dbReference type="RefSeq" id="XP_028557682.1">
    <property type="nucleotide sequence ID" value="XM_028701849.1"/>
</dbReference>
<feature type="region of interest" description="Disordered" evidence="7">
    <location>
        <begin position="264"/>
        <end position="323"/>
    </location>
</feature>
<reference evidence="8" key="3">
    <citation type="submission" date="2025-09" db="UniProtKB">
        <authorList>
            <consortium name="Ensembl"/>
        </authorList>
    </citation>
    <scope>IDENTIFICATION</scope>
</reference>
<keyword evidence="3" id="KW-0677">Repeat</keyword>
<evidence type="ECO:0000256" key="5">
    <source>
        <dbReference type="ARBA" id="ARBA00023273"/>
    </source>
</evidence>
<feature type="region of interest" description="Disordered" evidence="7">
    <location>
        <begin position="159"/>
        <end position="185"/>
    </location>
</feature>
<dbReference type="GO" id="GO:0098727">
    <property type="term" value="P:maintenance of cell number"/>
    <property type="evidence" value="ECO:0007669"/>
    <property type="project" value="Ensembl"/>
</dbReference>
<feature type="compositionally biased region" description="Acidic residues" evidence="7">
    <location>
        <begin position="169"/>
        <end position="185"/>
    </location>
</feature>
<feature type="compositionally biased region" description="Low complexity" evidence="7">
    <location>
        <begin position="312"/>
        <end position="323"/>
    </location>
</feature>
<dbReference type="InterPro" id="IPR050576">
    <property type="entry name" value="Cilia_flagella_integrity"/>
</dbReference>
<dbReference type="SUPFAM" id="SSF52058">
    <property type="entry name" value="L domain-like"/>
    <property type="match status" value="1"/>
</dbReference>
<organism evidence="8 9">
    <name type="scientific">Podarcis muralis</name>
    <name type="common">Wall lizard</name>
    <name type="synonym">Lacerta muralis</name>
    <dbReference type="NCBI Taxonomy" id="64176"/>
    <lineage>
        <taxon>Eukaryota</taxon>
        <taxon>Metazoa</taxon>
        <taxon>Chordata</taxon>
        <taxon>Craniata</taxon>
        <taxon>Vertebrata</taxon>
        <taxon>Euteleostomi</taxon>
        <taxon>Lepidosauria</taxon>
        <taxon>Squamata</taxon>
        <taxon>Bifurcata</taxon>
        <taxon>Unidentata</taxon>
        <taxon>Episquamata</taxon>
        <taxon>Laterata</taxon>
        <taxon>Lacertibaenia</taxon>
        <taxon>Lacertidae</taxon>
        <taxon>Podarcis</taxon>
    </lineage>
</organism>
<dbReference type="PANTHER" id="PTHR45973">
    <property type="entry name" value="PROTEIN PHOSPHATASE 1 REGULATORY SUBUNIT SDS22-RELATED"/>
    <property type="match status" value="1"/>
</dbReference>
<evidence type="ECO:0000313" key="9">
    <source>
        <dbReference type="Proteomes" id="UP000472272"/>
    </source>
</evidence>
<evidence type="ECO:0000256" key="6">
    <source>
        <dbReference type="SAM" id="Coils"/>
    </source>
</evidence>
<sequence length="323" mass="36174">MMSGGGVSMTKSLIAQRNLNIPVEKESPESISQALASLHTLRLDRERISCIANLQGLEQVHSLYLQQNQIEKIENLSCFPNLTFLTLAGNRISQVENLHSLPKLQFLDLSQNRIETLDTDELPRSLVILDLTRNECTKENSYRERVLAALPHLKELDTQAVPNQKDTVQTEEEEEDCSEDSDEDWSDLAIPLSVEKDFFADLREELRAHSAQRREEEAREYEDRLEELRQMQNLRELVFNTTERPPWPFGVPEIISAAPEGSVLQSEYHHHPPSNLSKTANPTPKKGPIASKGKAGGSSPAQLKASKGEGSGVTKTTSKGVKK</sequence>
<dbReference type="AlphaFoldDB" id="A0A670J8F3"/>
<dbReference type="InterPro" id="IPR032675">
    <property type="entry name" value="LRR_dom_sf"/>
</dbReference>